<evidence type="ECO:0000313" key="4">
    <source>
        <dbReference type="EMBL" id="KMO86901.1"/>
    </source>
</evidence>
<feature type="domain" description="Fe-containing alcohol dehydrogenase-like C-terminal" evidence="3">
    <location>
        <begin position="175"/>
        <end position="377"/>
    </location>
</feature>
<dbReference type="Pfam" id="PF25137">
    <property type="entry name" value="ADH_Fe_C"/>
    <property type="match status" value="1"/>
</dbReference>
<protein>
    <submittedName>
        <fullName evidence="4">Alcohol dehydrogenase</fullName>
    </submittedName>
</protein>
<dbReference type="InterPro" id="IPR039697">
    <property type="entry name" value="Alcohol_dehydrogenase_Fe"/>
</dbReference>
<dbReference type="FunFam" id="1.20.1090.10:FF:000001">
    <property type="entry name" value="Aldehyde-alcohol dehydrogenase"/>
    <property type="match status" value="1"/>
</dbReference>
<evidence type="ECO:0000313" key="5">
    <source>
        <dbReference type="Proteomes" id="UP000036503"/>
    </source>
</evidence>
<dbReference type="Gene3D" id="3.40.50.1970">
    <property type="match status" value="1"/>
</dbReference>
<gene>
    <name evidence="4" type="ORF">AB840_05625</name>
</gene>
<name>A0A0J6ZPR8_9FIRM</name>
<dbReference type="InterPro" id="IPR018211">
    <property type="entry name" value="ADH_Fe_CS"/>
</dbReference>
<keyword evidence="1" id="KW-0560">Oxidoreductase</keyword>
<proteinExistence type="predicted"/>
<dbReference type="CDD" id="cd08180">
    <property type="entry name" value="PDD"/>
    <property type="match status" value="1"/>
</dbReference>
<organism evidence="4 5">
    <name type="scientific">Megasphaera cerevisiae DSM 20462</name>
    <dbReference type="NCBI Taxonomy" id="1122219"/>
    <lineage>
        <taxon>Bacteria</taxon>
        <taxon>Bacillati</taxon>
        <taxon>Bacillota</taxon>
        <taxon>Negativicutes</taxon>
        <taxon>Veillonellales</taxon>
        <taxon>Veillonellaceae</taxon>
        <taxon>Megasphaera</taxon>
    </lineage>
</organism>
<dbReference type="PROSITE" id="PS00913">
    <property type="entry name" value="ADH_IRON_1"/>
    <property type="match status" value="1"/>
</dbReference>
<dbReference type="RefSeq" id="WP_048513855.1">
    <property type="nucleotide sequence ID" value="NZ_FUXD01000015.1"/>
</dbReference>
<dbReference type="OrthoDB" id="9804734at2"/>
<dbReference type="PATRIC" id="fig|1122219.3.peg.530"/>
<dbReference type="FunFam" id="3.40.50.1970:FF:000003">
    <property type="entry name" value="Alcohol dehydrogenase, iron-containing"/>
    <property type="match status" value="1"/>
</dbReference>
<dbReference type="InterPro" id="IPR001670">
    <property type="entry name" value="ADH_Fe/GldA"/>
</dbReference>
<dbReference type="PANTHER" id="PTHR11496:SF83">
    <property type="entry name" value="HYDROXYACID-OXOACID TRANSHYDROGENASE, MITOCHONDRIAL"/>
    <property type="match status" value="1"/>
</dbReference>
<feature type="domain" description="Alcohol dehydrogenase iron-type/glycerol dehydrogenase GldA" evidence="2">
    <location>
        <begin position="9"/>
        <end position="162"/>
    </location>
</feature>
<sequence length="378" mass="40723">MKTFGIKPKIYFSEGSMAFLKEIHGSRAFILADPVIDSLGYLKDAVTYLEAGGIPCDTFTAVKPEPDIASVMNVLKKYAEHSAPIIIAFGGGSAMDTVKAMMYFLHQAAVVAGKEYQQPLFIAIPSTSGTGSEVTNFSVIAINGKKTALIDQMMLPDVAILDSACTKKLPPHIIADTGLDALVHAIEAYVSKAATDYTDALAEKAVQIIFSNLYDFFKNAEDTTARERVQSASCMAGMAFTNANLGITHSMAHAFGGTFHLSHGRSNALLMDTVIEYNADIKGKSDIYAVGKYANLAKVIGLPSRTVREGYVNFLQAIRTLKNHLEIPSGICAAGVEESAFINAVDKMAEQALLDRCTPTNPRTPTKEDIIAMYRSAI</sequence>
<accession>A0A0J6ZPR8</accession>
<dbReference type="Pfam" id="PF00465">
    <property type="entry name" value="Fe-ADH"/>
    <property type="match status" value="1"/>
</dbReference>
<dbReference type="AlphaFoldDB" id="A0A0J6ZPR8"/>
<dbReference type="Proteomes" id="UP000036503">
    <property type="component" value="Unassembled WGS sequence"/>
</dbReference>
<evidence type="ECO:0000259" key="2">
    <source>
        <dbReference type="Pfam" id="PF00465"/>
    </source>
</evidence>
<dbReference type="GO" id="GO:0004022">
    <property type="term" value="F:alcohol dehydrogenase (NAD+) activity"/>
    <property type="evidence" value="ECO:0007669"/>
    <property type="project" value="TreeGrafter"/>
</dbReference>
<reference evidence="4 5" key="1">
    <citation type="submission" date="2015-06" db="EMBL/GenBank/DDBJ databases">
        <title>Draft genome sequence of beer spoilage bacterium Megasphaera cerevisiae type strain 20462.</title>
        <authorList>
            <person name="Kutumbaka K."/>
            <person name="Pasmowitz J."/>
            <person name="Mategko J."/>
            <person name="Reyes D."/>
            <person name="Friedrich A."/>
            <person name="Han S."/>
            <person name="Martens-Habbena W."/>
            <person name="Neal-McKinney J."/>
            <person name="Janagama H.K."/>
            <person name="Nadala C."/>
            <person name="Samadpour M."/>
        </authorList>
    </citation>
    <scope>NUCLEOTIDE SEQUENCE [LARGE SCALE GENOMIC DNA]</scope>
    <source>
        <strain evidence="4 5">DSM 20462</strain>
    </source>
</reference>
<evidence type="ECO:0000259" key="3">
    <source>
        <dbReference type="Pfam" id="PF25137"/>
    </source>
</evidence>
<evidence type="ECO:0000256" key="1">
    <source>
        <dbReference type="ARBA" id="ARBA00023002"/>
    </source>
</evidence>
<dbReference type="GO" id="GO:0046872">
    <property type="term" value="F:metal ion binding"/>
    <property type="evidence" value="ECO:0007669"/>
    <property type="project" value="InterPro"/>
</dbReference>
<dbReference type="SUPFAM" id="SSF56796">
    <property type="entry name" value="Dehydroquinate synthase-like"/>
    <property type="match status" value="1"/>
</dbReference>
<keyword evidence="5" id="KW-1185">Reference proteome</keyword>
<dbReference type="PANTHER" id="PTHR11496">
    <property type="entry name" value="ALCOHOL DEHYDROGENASE"/>
    <property type="match status" value="1"/>
</dbReference>
<dbReference type="Gene3D" id="1.20.1090.10">
    <property type="entry name" value="Dehydroquinate synthase-like - alpha domain"/>
    <property type="match status" value="1"/>
</dbReference>
<dbReference type="InParanoid" id="A0A0J6ZPR8"/>
<dbReference type="EMBL" id="LEKT01000013">
    <property type="protein sequence ID" value="KMO86901.1"/>
    <property type="molecule type" value="Genomic_DNA"/>
</dbReference>
<comment type="caution">
    <text evidence="4">The sequence shown here is derived from an EMBL/GenBank/DDBJ whole genome shotgun (WGS) entry which is preliminary data.</text>
</comment>
<dbReference type="InterPro" id="IPR056798">
    <property type="entry name" value="ADH_Fe_C"/>
</dbReference>